<gene>
    <name evidence="3" type="ORF">GPUH_LOCUS425</name>
</gene>
<reference evidence="3 4" key="2">
    <citation type="submission" date="2018-11" db="EMBL/GenBank/DDBJ databases">
        <authorList>
            <consortium name="Pathogen Informatics"/>
        </authorList>
    </citation>
    <scope>NUCLEOTIDE SEQUENCE [LARGE SCALE GENOMIC DNA]</scope>
</reference>
<keyword evidence="2" id="KW-0677">Repeat</keyword>
<organism evidence="5">
    <name type="scientific">Gongylonema pulchrum</name>
    <dbReference type="NCBI Taxonomy" id="637853"/>
    <lineage>
        <taxon>Eukaryota</taxon>
        <taxon>Metazoa</taxon>
        <taxon>Ecdysozoa</taxon>
        <taxon>Nematoda</taxon>
        <taxon>Chromadorea</taxon>
        <taxon>Rhabditida</taxon>
        <taxon>Spirurina</taxon>
        <taxon>Spiruromorpha</taxon>
        <taxon>Spiruroidea</taxon>
        <taxon>Gongylonematidae</taxon>
        <taxon>Gongylonema</taxon>
    </lineage>
</organism>
<dbReference type="EMBL" id="UYRT01000362">
    <property type="protein sequence ID" value="VDK28063.1"/>
    <property type="molecule type" value="Genomic_DNA"/>
</dbReference>
<evidence type="ECO:0000313" key="4">
    <source>
        <dbReference type="Proteomes" id="UP000271098"/>
    </source>
</evidence>
<accession>A0A183CVD4</accession>
<name>A0A183CVD4_9BILA</name>
<dbReference type="Gene3D" id="3.80.10.10">
    <property type="entry name" value="Ribonuclease Inhibitor"/>
    <property type="match status" value="3"/>
</dbReference>
<dbReference type="SMART" id="SM00364">
    <property type="entry name" value="LRR_BAC"/>
    <property type="match status" value="7"/>
</dbReference>
<evidence type="ECO:0000256" key="1">
    <source>
        <dbReference type="ARBA" id="ARBA00022614"/>
    </source>
</evidence>
<keyword evidence="4" id="KW-1185">Reference proteome</keyword>
<evidence type="ECO:0000256" key="2">
    <source>
        <dbReference type="ARBA" id="ARBA00022737"/>
    </source>
</evidence>
<dbReference type="InterPro" id="IPR050216">
    <property type="entry name" value="LRR_domain-containing"/>
</dbReference>
<dbReference type="Proteomes" id="UP000271098">
    <property type="component" value="Unassembled WGS sequence"/>
</dbReference>
<protein>
    <submittedName>
        <fullName evidence="5">PPM-type phosphatase domain-containing protein</fullName>
    </submittedName>
</protein>
<dbReference type="OrthoDB" id="1394818at2759"/>
<dbReference type="InterPro" id="IPR032675">
    <property type="entry name" value="LRR_dom_sf"/>
</dbReference>
<dbReference type="SUPFAM" id="SSF52058">
    <property type="entry name" value="L domain-like"/>
    <property type="match status" value="1"/>
</dbReference>
<dbReference type="SMART" id="SM00369">
    <property type="entry name" value="LRR_TYP"/>
    <property type="match status" value="7"/>
</dbReference>
<evidence type="ECO:0000313" key="5">
    <source>
        <dbReference type="WBParaSite" id="GPUH_0000042401-mRNA-1"/>
    </source>
</evidence>
<dbReference type="PROSITE" id="PS51450">
    <property type="entry name" value="LRR"/>
    <property type="match status" value="3"/>
</dbReference>
<keyword evidence="1" id="KW-0433">Leucine-rich repeat</keyword>
<dbReference type="AlphaFoldDB" id="A0A183CVD4"/>
<dbReference type="PANTHER" id="PTHR48051">
    <property type="match status" value="1"/>
</dbReference>
<dbReference type="Pfam" id="PF13855">
    <property type="entry name" value="LRR_8"/>
    <property type="match status" value="2"/>
</dbReference>
<dbReference type="InterPro" id="IPR003591">
    <property type="entry name" value="Leu-rich_rpt_typical-subtyp"/>
</dbReference>
<dbReference type="GO" id="GO:0005737">
    <property type="term" value="C:cytoplasm"/>
    <property type="evidence" value="ECO:0007669"/>
    <property type="project" value="TreeGrafter"/>
</dbReference>
<sequence>MLTFLEGGDDEILLLSRYRADVSEGSRGKYLRLIESSNVVYCLHFDAIGEMNLWLSRLLQCQLAPSCDLSDRRLLLLPDQLFSSTVNRQIVSLNLRHNSLQYRPSNQVLSPLLGWLDELNRLQALRSLNIADNSLYYFPNAATQLFNLTELILSGNRISCIPTQISELTNLTVLNVSNNWLHSLPEQLSQCAMISKLDLSFNRFDQIPDVLFTLKRLLHLEMAGNEISVSALHSLSCILAQNIDLRRNILTRAVRLTSFICGSLTELDVRDNENLSELDLSNLPTIQVSCSFRRLKSIFFFGFFLLNLTQAIIMPVPIELVVFSISFNRFTSLPEWITDLPHIEVIIAHHNLIRYLPYRLRNLNVSHNRLKSLPVANTMLDLNRLQFLRAASNQLDESVISVVVSCRLSCFCTSLYTFLVDFSCLSRLLALQEVNLSCNRLTSIASAFGQLPNLQVLRVHSNAITTMPDLSQSALLYSLDISNNEFGYLDTDLCMARTLKHLDLTCNYKLQVDTSNIRPKKEGRAVSVVDVASECNYASFHFGFSETAGQRNKLCIRQIRPCSRAPAIFGIVDGGKNDQIAALTVEKLTAFLQKQVNQNFFYFF</sequence>
<dbReference type="InterPro" id="IPR001611">
    <property type="entry name" value="Leu-rich_rpt"/>
</dbReference>
<dbReference type="WBParaSite" id="GPUH_0000042401-mRNA-1">
    <property type="protein sequence ID" value="GPUH_0000042401-mRNA-1"/>
    <property type="gene ID" value="GPUH_0000042401"/>
</dbReference>
<evidence type="ECO:0000313" key="3">
    <source>
        <dbReference type="EMBL" id="VDK28063.1"/>
    </source>
</evidence>
<dbReference type="PANTHER" id="PTHR48051:SF1">
    <property type="entry name" value="RAS SUPPRESSOR PROTEIN 1"/>
    <property type="match status" value="1"/>
</dbReference>
<proteinExistence type="predicted"/>
<dbReference type="SUPFAM" id="SSF52075">
    <property type="entry name" value="Outer arm dynein light chain 1"/>
    <property type="match status" value="1"/>
</dbReference>
<reference evidence="5" key="1">
    <citation type="submission" date="2016-06" db="UniProtKB">
        <authorList>
            <consortium name="WormBaseParasite"/>
        </authorList>
    </citation>
    <scope>IDENTIFICATION</scope>
</reference>